<gene>
    <name evidence="1" type="ORF">ATW55_07925</name>
</gene>
<reference evidence="1 2" key="1">
    <citation type="submission" date="2015-12" db="EMBL/GenBank/DDBJ databases">
        <title>Draft genome sequence of Acidibacillus ferrooxidans ITV001, isolated from a chalcopyrite acid mine drainage site in Brazil.</title>
        <authorList>
            <person name="Dall'Agnol H."/>
            <person name="Nancucheo I."/>
            <person name="Johnson B."/>
            <person name="Oliveira R."/>
            <person name="Leite L."/>
            <person name="Pylro V."/>
            <person name="Nunes G.L."/>
            <person name="Tzotzos G."/>
            <person name="Fernandes G.R."/>
            <person name="Dutra J."/>
            <person name="Orellana S.C."/>
            <person name="Oliveira G."/>
        </authorList>
    </citation>
    <scope>NUCLEOTIDE SEQUENCE [LARGE SCALE GENOMIC DNA]</scope>
    <source>
        <strain evidence="2">ITV01</strain>
    </source>
</reference>
<dbReference type="Proteomes" id="UP000053557">
    <property type="component" value="Unassembled WGS sequence"/>
</dbReference>
<sequence length="72" mass="8049">MIEYENHAEVPVAMVKVIESRNLSLSLADEFGVSHASPQVILIQRGKAVWHTSHYKIKDASITTAIENMKNT</sequence>
<keyword evidence="2" id="KW-1185">Reference proteome</keyword>
<organism evidence="1 2">
    <name type="scientific">Ferroacidibacillus organovorans</name>
    <dbReference type="NCBI Taxonomy" id="1765683"/>
    <lineage>
        <taxon>Bacteria</taxon>
        <taxon>Bacillati</taxon>
        <taxon>Bacillota</taxon>
        <taxon>Bacilli</taxon>
        <taxon>Bacillales</taxon>
        <taxon>Alicyclobacillaceae</taxon>
        <taxon>Ferroacidibacillus</taxon>
    </lineage>
</organism>
<proteinExistence type="predicted"/>
<accession>A0A124IW98</accession>
<evidence type="ECO:0000313" key="1">
    <source>
        <dbReference type="EMBL" id="KUO96740.1"/>
    </source>
</evidence>
<dbReference type="Gene3D" id="3.40.30.10">
    <property type="entry name" value="Glutaredoxin"/>
    <property type="match status" value="1"/>
</dbReference>
<name>A0A124IW98_9BACL</name>
<protein>
    <submittedName>
        <fullName evidence="1">Uncharacterized protein</fullName>
    </submittedName>
</protein>
<evidence type="ECO:0000313" key="2">
    <source>
        <dbReference type="Proteomes" id="UP000053557"/>
    </source>
</evidence>
<dbReference type="InterPro" id="IPR022551">
    <property type="entry name" value="BrxC"/>
</dbReference>
<dbReference type="AlphaFoldDB" id="A0A124IW98"/>
<dbReference type="Pfam" id="PF11009">
    <property type="entry name" value="BrxC"/>
    <property type="match status" value="1"/>
</dbReference>
<dbReference type="OrthoDB" id="677051at2"/>
<dbReference type="EMBL" id="LPVJ01000009">
    <property type="protein sequence ID" value="KUO96740.1"/>
    <property type="molecule type" value="Genomic_DNA"/>
</dbReference>
<comment type="caution">
    <text evidence="1">The sequence shown here is derived from an EMBL/GenBank/DDBJ whole genome shotgun (WGS) entry which is preliminary data.</text>
</comment>